<accession>A0A1D9MAM1</accession>
<evidence type="ECO:0000256" key="1">
    <source>
        <dbReference type="SAM" id="MobiDB-lite"/>
    </source>
</evidence>
<keyword evidence="3" id="KW-1185">Reference proteome</keyword>
<dbReference type="STRING" id="1850250.LPB142_06065"/>
<sequence length="116" mass="11972">MVLLVALIASGVVPQGMMRVAGAEGARLVLCTGEGPREIWMAADGSVSDEAPLPSTNHEVSSCLAVSLSLAGLEMPALPDFRPAERAPEPVLPARGLAPMRAPDPAHGARAPPRFV</sequence>
<name>A0A1D9MAM1_9RHOB</name>
<gene>
    <name evidence="2" type="ORF">LPB142_06065</name>
</gene>
<dbReference type="AlphaFoldDB" id="A0A1D9MAM1"/>
<protein>
    <recommendedName>
        <fullName evidence="4">DUF2946 domain-containing protein</fullName>
    </recommendedName>
</protein>
<dbReference type="RefSeq" id="WP_068767420.1">
    <property type="nucleotide sequence ID" value="NZ_CP017781.1"/>
</dbReference>
<dbReference type="Proteomes" id="UP000176562">
    <property type="component" value="Chromosome"/>
</dbReference>
<organism evidence="2 3">
    <name type="scientific">Rhodobacter xanthinilyticus</name>
    <dbReference type="NCBI Taxonomy" id="1850250"/>
    <lineage>
        <taxon>Bacteria</taxon>
        <taxon>Pseudomonadati</taxon>
        <taxon>Pseudomonadota</taxon>
        <taxon>Alphaproteobacteria</taxon>
        <taxon>Rhodobacterales</taxon>
        <taxon>Rhodobacter group</taxon>
        <taxon>Rhodobacter</taxon>
    </lineage>
</organism>
<evidence type="ECO:0000313" key="3">
    <source>
        <dbReference type="Proteomes" id="UP000176562"/>
    </source>
</evidence>
<feature type="region of interest" description="Disordered" evidence="1">
    <location>
        <begin position="92"/>
        <end position="116"/>
    </location>
</feature>
<evidence type="ECO:0000313" key="2">
    <source>
        <dbReference type="EMBL" id="AOZ68935.1"/>
    </source>
</evidence>
<proteinExistence type="predicted"/>
<reference evidence="2 3" key="1">
    <citation type="submission" date="2016-10" db="EMBL/GenBank/DDBJ databases">
        <title>Rhodobacter sp. LPB0142, isolated from sea water.</title>
        <authorList>
            <person name="Kim E."/>
            <person name="Yi H."/>
        </authorList>
    </citation>
    <scope>NUCLEOTIDE SEQUENCE [LARGE SCALE GENOMIC DNA]</scope>
    <source>
        <strain evidence="2 3">LPB0142</strain>
    </source>
</reference>
<evidence type="ECO:0008006" key="4">
    <source>
        <dbReference type="Google" id="ProtNLM"/>
    </source>
</evidence>
<dbReference type="KEGG" id="rhp:LPB142_06065"/>
<dbReference type="EMBL" id="CP017781">
    <property type="protein sequence ID" value="AOZ68935.1"/>
    <property type="molecule type" value="Genomic_DNA"/>
</dbReference>